<dbReference type="Pfam" id="PF00496">
    <property type="entry name" value="SBP_bac_5"/>
    <property type="match status" value="1"/>
</dbReference>
<dbReference type="PANTHER" id="PTHR30290">
    <property type="entry name" value="PERIPLASMIC BINDING COMPONENT OF ABC TRANSPORTER"/>
    <property type="match status" value="1"/>
</dbReference>
<dbReference type="GO" id="GO:1904680">
    <property type="term" value="F:peptide transmembrane transporter activity"/>
    <property type="evidence" value="ECO:0007669"/>
    <property type="project" value="TreeGrafter"/>
</dbReference>
<proteinExistence type="predicted"/>
<evidence type="ECO:0000313" key="3">
    <source>
        <dbReference type="Proteomes" id="UP000753256"/>
    </source>
</evidence>
<reference evidence="2" key="1">
    <citation type="journal article" date="2021" name="PeerJ">
        <title>Extensive microbial diversity within the chicken gut microbiome revealed by metagenomics and culture.</title>
        <authorList>
            <person name="Gilroy R."/>
            <person name="Ravi A."/>
            <person name="Getino M."/>
            <person name="Pursley I."/>
            <person name="Horton D.L."/>
            <person name="Alikhan N.F."/>
            <person name="Baker D."/>
            <person name="Gharbi K."/>
            <person name="Hall N."/>
            <person name="Watson M."/>
            <person name="Adriaenssens E.M."/>
            <person name="Foster-Nyarko E."/>
            <person name="Jarju S."/>
            <person name="Secka A."/>
            <person name="Antonio M."/>
            <person name="Oren A."/>
            <person name="Chaudhuri R.R."/>
            <person name="La Ragione R."/>
            <person name="Hildebrand F."/>
            <person name="Pallen M.J."/>
        </authorList>
    </citation>
    <scope>NUCLEOTIDE SEQUENCE</scope>
    <source>
        <strain evidence="2">ChiHjej13B12-9602</strain>
    </source>
</reference>
<dbReference type="Gene3D" id="3.90.76.10">
    <property type="entry name" value="Dipeptide-binding Protein, Domain 1"/>
    <property type="match status" value="1"/>
</dbReference>
<evidence type="ECO:0000259" key="1">
    <source>
        <dbReference type="Pfam" id="PF00496"/>
    </source>
</evidence>
<organism evidence="2 3">
    <name type="scientific">Enorma phocaeensis</name>
    <dbReference type="NCBI Taxonomy" id="1871019"/>
    <lineage>
        <taxon>Bacteria</taxon>
        <taxon>Bacillati</taxon>
        <taxon>Actinomycetota</taxon>
        <taxon>Coriobacteriia</taxon>
        <taxon>Coriobacteriales</taxon>
        <taxon>Coriobacteriaceae</taxon>
        <taxon>Enorma</taxon>
    </lineage>
</organism>
<dbReference type="EMBL" id="DYUZ01000034">
    <property type="protein sequence ID" value="HJG38064.1"/>
    <property type="molecule type" value="Genomic_DNA"/>
</dbReference>
<dbReference type="Gene3D" id="3.40.190.10">
    <property type="entry name" value="Periplasmic binding protein-like II"/>
    <property type="match status" value="1"/>
</dbReference>
<dbReference type="PANTHER" id="PTHR30290:SF83">
    <property type="entry name" value="ABC TRANSPORTER SUBSTRATE-BINDING PROTEIN"/>
    <property type="match status" value="1"/>
</dbReference>
<dbReference type="InterPro" id="IPR039424">
    <property type="entry name" value="SBP_5"/>
</dbReference>
<dbReference type="SUPFAM" id="SSF53850">
    <property type="entry name" value="Periplasmic binding protein-like II"/>
    <property type="match status" value="1"/>
</dbReference>
<dbReference type="InterPro" id="IPR030678">
    <property type="entry name" value="Peptide/Ni-bd"/>
</dbReference>
<feature type="domain" description="Solute-binding protein family 5" evidence="1">
    <location>
        <begin position="93"/>
        <end position="477"/>
    </location>
</feature>
<protein>
    <submittedName>
        <fullName evidence="2">ABC transporter substrate-binding protein</fullName>
    </submittedName>
</protein>
<dbReference type="GO" id="GO:0042597">
    <property type="term" value="C:periplasmic space"/>
    <property type="evidence" value="ECO:0007669"/>
    <property type="project" value="UniProtKB-ARBA"/>
</dbReference>
<comment type="caution">
    <text evidence="2">The sequence shown here is derived from an EMBL/GenBank/DDBJ whole genome shotgun (WGS) entry which is preliminary data.</text>
</comment>
<dbReference type="CDD" id="cd00995">
    <property type="entry name" value="PBP2_NikA_DppA_OppA_like"/>
    <property type="match status" value="1"/>
</dbReference>
<dbReference type="PIRSF" id="PIRSF002741">
    <property type="entry name" value="MppA"/>
    <property type="match status" value="1"/>
</dbReference>
<dbReference type="GO" id="GO:0015833">
    <property type="term" value="P:peptide transport"/>
    <property type="evidence" value="ECO:0007669"/>
    <property type="project" value="TreeGrafter"/>
</dbReference>
<dbReference type="Proteomes" id="UP000753256">
    <property type="component" value="Unassembled WGS sequence"/>
</dbReference>
<gene>
    <name evidence="2" type="ORF">K8V70_09470</name>
</gene>
<evidence type="ECO:0000313" key="2">
    <source>
        <dbReference type="EMBL" id="HJG38064.1"/>
    </source>
</evidence>
<dbReference type="GO" id="GO:0043190">
    <property type="term" value="C:ATP-binding cassette (ABC) transporter complex"/>
    <property type="evidence" value="ECO:0007669"/>
    <property type="project" value="InterPro"/>
</dbReference>
<dbReference type="RefSeq" id="WP_273191190.1">
    <property type="nucleotide sequence ID" value="NZ_DYUZ01000034.1"/>
</dbReference>
<dbReference type="InterPro" id="IPR000914">
    <property type="entry name" value="SBP_5_dom"/>
</dbReference>
<sequence>MAYMGERLCGRRAFVGGALALGAIGAMPGCTSLEGQRGSDEVALEQPFTAGIVRPQSIDPFDVADDGGMTVVCQLYEPLTAIDYGTGELVCCAASSFEVSEDALSFTFHLRQASFHNGDAVTSADFKRAWERIVDPTSQPSRERGVSPHAYHLSLVQGYDELAAGNATELAGVSCPDDETLVVTLSAPYADFATVLAHPAFVPVPALAFDDPEAFATQPVGNGPFLLEGDWTSDVGSLSLARFDGYLSSGGDLGRVVIRLEPDVDTSYQDFQTGELDVSFCPVNEASEAASSHGRSEDGRTMTLGQRFVCGPILATYCLVCNNAAGPLANADVRRALSLGIDRSYLADTVFRGTRIPADGIIPPPVPGYREGSWAYAALDRARASELLDTSYPTIDGGLRSLTVGLMYVKGGGHDDVMEAVAADMEELGVTCALEAVDLQVFYERLASGNFDLARLDCVTEVACADRVLYPWFHSAALSGSNYARFSSADIDALLDEARATVDSSARLALIEDVDAQIGQLCPVIPLVYHAQCQVGSDRVAYLTVDPVGNTDFNNAELEER</sequence>
<reference evidence="2" key="2">
    <citation type="submission" date="2021-09" db="EMBL/GenBank/DDBJ databases">
        <authorList>
            <person name="Gilroy R."/>
        </authorList>
    </citation>
    <scope>NUCLEOTIDE SEQUENCE</scope>
    <source>
        <strain evidence="2">ChiHjej13B12-9602</strain>
    </source>
</reference>
<accession>A0A921IVL6</accession>
<dbReference type="AlphaFoldDB" id="A0A921IVL6"/>
<dbReference type="Gene3D" id="3.10.105.10">
    <property type="entry name" value="Dipeptide-binding Protein, Domain 3"/>
    <property type="match status" value="1"/>
</dbReference>
<name>A0A921IVL6_9ACTN</name>